<dbReference type="AlphaFoldDB" id="A0A8S3V8Z4"/>
<accession>A0A8S3V8Z4</accession>
<feature type="compositionally biased region" description="Acidic residues" evidence="1">
    <location>
        <begin position="183"/>
        <end position="195"/>
    </location>
</feature>
<feature type="region of interest" description="Disordered" evidence="1">
    <location>
        <begin position="168"/>
        <end position="195"/>
    </location>
</feature>
<dbReference type="Proteomes" id="UP000683360">
    <property type="component" value="Unassembled WGS sequence"/>
</dbReference>
<reference evidence="2" key="1">
    <citation type="submission" date="2021-03" db="EMBL/GenBank/DDBJ databases">
        <authorList>
            <person name="Bekaert M."/>
        </authorList>
    </citation>
    <scope>NUCLEOTIDE SEQUENCE</scope>
</reference>
<proteinExistence type="predicted"/>
<gene>
    <name evidence="2" type="ORF">MEDL_62298</name>
</gene>
<keyword evidence="3" id="KW-1185">Reference proteome</keyword>
<dbReference type="EMBL" id="CAJPWZ010003057">
    <property type="protein sequence ID" value="CAG2250596.1"/>
    <property type="molecule type" value="Genomic_DNA"/>
</dbReference>
<evidence type="ECO:0000313" key="3">
    <source>
        <dbReference type="Proteomes" id="UP000683360"/>
    </source>
</evidence>
<sequence>MTKALNQYNGIGEHTGQLPDLLEFNDIKSLECDIWQRFDSTENSQTVSSVPYSVRKEAVEINCIIERCQEEMILVEEEMKSLMSWLLNQHTVLLNTIENSDSNSSQGVGSMLCKEGLYIEMELDRNNSMFSPYIGPTIIPITFSQYCYDEVKVTELLNYIAEFENIKEDIETEDESDKGSSECDSDMDSESDRDE</sequence>
<name>A0A8S3V8Z4_MYTED</name>
<organism evidence="2 3">
    <name type="scientific">Mytilus edulis</name>
    <name type="common">Blue mussel</name>
    <dbReference type="NCBI Taxonomy" id="6550"/>
    <lineage>
        <taxon>Eukaryota</taxon>
        <taxon>Metazoa</taxon>
        <taxon>Spiralia</taxon>
        <taxon>Lophotrochozoa</taxon>
        <taxon>Mollusca</taxon>
        <taxon>Bivalvia</taxon>
        <taxon>Autobranchia</taxon>
        <taxon>Pteriomorphia</taxon>
        <taxon>Mytilida</taxon>
        <taxon>Mytiloidea</taxon>
        <taxon>Mytilidae</taxon>
        <taxon>Mytilinae</taxon>
        <taxon>Mytilus</taxon>
    </lineage>
</organism>
<evidence type="ECO:0000256" key="1">
    <source>
        <dbReference type="SAM" id="MobiDB-lite"/>
    </source>
</evidence>
<protein>
    <submittedName>
        <fullName evidence="2">Uncharacterized protein</fullName>
    </submittedName>
</protein>
<evidence type="ECO:0000313" key="2">
    <source>
        <dbReference type="EMBL" id="CAG2250596.1"/>
    </source>
</evidence>
<dbReference type="OrthoDB" id="5990178at2759"/>
<comment type="caution">
    <text evidence="2">The sequence shown here is derived from an EMBL/GenBank/DDBJ whole genome shotgun (WGS) entry which is preliminary data.</text>
</comment>